<dbReference type="InterPro" id="IPR035986">
    <property type="entry name" value="PKD_dom_sf"/>
</dbReference>
<dbReference type="InterPro" id="IPR013320">
    <property type="entry name" value="ConA-like_dom_sf"/>
</dbReference>
<name>A0A399T3Q6_9BACT</name>
<evidence type="ECO:0000259" key="4">
    <source>
        <dbReference type="PROSITE" id="PS51762"/>
    </source>
</evidence>
<dbReference type="Gene3D" id="2.60.40.10">
    <property type="entry name" value="Immunoglobulins"/>
    <property type="match status" value="1"/>
</dbReference>
<protein>
    <submittedName>
        <fullName evidence="5">PKD domain-containing protein</fullName>
    </submittedName>
</protein>
<dbReference type="PROSITE" id="PS51257">
    <property type="entry name" value="PROKAR_LIPOPROTEIN"/>
    <property type="match status" value="1"/>
</dbReference>
<dbReference type="InterPro" id="IPR000757">
    <property type="entry name" value="Beta-glucanase-like"/>
</dbReference>
<reference evidence="5 6" key="1">
    <citation type="submission" date="2018-08" db="EMBL/GenBank/DDBJ databases">
        <title>Pallidiluteibacterium maritimus gen. nov., sp. nov., isolated from coastal sediment.</title>
        <authorList>
            <person name="Zhou L.Y."/>
        </authorList>
    </citation>
    <scope>NUCLEOTIDE SEQUENCE [LARGE SCALE GENOMIC DNA]</scope>
    <source>
        <strain evidence="5 6">XSD2</strain>
    </source>
</reference>
<evidence type="ECO:0000256" key="2">
    <source>
        <dbReference type="SAM" id="SignalP"/>
    </source>
</evidence>
<dbReference type="EMBL" id="QWGR01000004">
    <property type="protein sequence ID" value="RIJ48821.1"/>
    <property type="molecule type" value="Genomic_DNA"/>
</dbReference>
<comment type="caution">
    <text evidence="5">The sequence shown here is derived from an EMBL/GenBank/DDBJ whole genome shotgun (WGS) entry which is preliminary data.</text>
</comment>
<feature type="chain" id="PRO_5017259076" evidence="2">
    <location>
        <begin position="34"/>
        <end position="443"/>
    </location>
</feature>
<dbReference type="InterPro" id="IPR050546">
    <property type="entry name" value="Glycosyl_Hydrlase_16"/>
</dbReference>
<accession>A0A399T3Q6</accession>
<evidence type="ECO:0000259" key="3">
    <source>
        <dbReference type="PROSITE" id="PS50093"/>
    </source>
</evidence>
<dbReference type="PROSITE" id="PS50093">
    <property type="entry name" value="PKD"/>
    <property type="match status" value="1"/>
</dbReference>
<dbReference type="OrthoDB" id="9809583at2"/>
<dbReference type="Pfam" id="PF00801">
    <property type="entry name" value="PKD"/>
    <property type="match status" value="1"/>
</dbReference>
<comment type="similarity">
    <text evidence="1">Belongs to the glycosyl hydrolase 16 family.</text>
</comment>
<feature type="domain" description="GH16" evidence="4">
    <location>
        <begin position="200"/>
        <end position="443"/>
    </location>
</feature>
<evidence type="ECO:0000313" key="5">
    <source>
        <dbReference type="EMBL" id="RIJ48821.1"/>
    </source>
</evidence>
<dbReference type="CDD" id="cd08023">
    <property type="entry name" value="GH16_laminarinase_like"/>
    <property type="match status" value="1"/>
</dbReference>
<sequence>MVVQKLMGLWNFRNMLLLLFSVMALGSCGGDEASDMFTPGFKYDFIDENHVRFTNQSEGEYHLLNWNFGNGRTEVSTTKSQTFEVYYPEAGNYVVSLELIGLEGDRKSTSQTVTISKNDLVVSFTATVDGARPNYVNLANTSVGTFDSFKWVYRNKVIENQSNAVAYFPYSGNYEVELQLVKNGVTYSSKQTVSIASNDPDYYSKFSLVWSDEFDGNAVNTNNWTFETGSGGWGNNELQNYTAGDNAEVKDGILTITARKVNDNKVAGSYTSTRMITGGKKEFTYGRMEIRAKLPSGTGIWPAIWMLGGNIGSVGWPACGEIDIMEYVGYQPNTIHATVHTSAGFGGNGSGSSKTLETAEEEFHIYGLIWTEKEMIFYTDTPENVTHRYAPSNKTAENWPFDKPQFFILNVAVGGNWGGAQGVDNTIFPQSMEVDYMKVFQED</sequence>
<feature type="domain" description="PKD" evidence="3">
    <location>
        <begin position="51"/>
        <end position="115"/>
    </location>
</feature>
<dbReference type="PROSITE" id="PS51762">
    <property type="entry name" value="GH16_2"/>
    <property type="match status" value="1"/>
</dbReference>
<dbReference type="InterPro" id="IPR013783">
    <property type="entry name" value="Ig-like_fold"/>
</dbReference>
<dbReference type="AlphaFoldDB" id="A0A399T3Q6"/>
<dbReference type="GO" id="GO:0005975">
    <property type="term" value="P:carbohydrate metabolic process"/>
    <property type="evidence" value="ECO:0007669"/>
    <property type="project" value="InterPro"/>
</dbReference>
<proteinExistence type="inferred from homology"/>
<dbReference type="Gene3D" id="2.60.120.200">
    <property type="match status" value="1"/>
</dbReference>
<gene>
    <name evidence="5" type="ORF">D1614_09860</name>
</gene>
<feature type="signal peptide" evidence="2">
    <location>
        <begin position="1"/>
        <end position="33"/>
    </location>
</feature>
<dbReference type="InterPro" id="IPR000601">
    <property type="entry name" value="PKD_dom"/>
</dbReference>
<dbReference type="CDD" id="cd00146">
    <property type="entry name" value="PKD"/>
    <property type="match status" value="1"/>
</dbReference>
<dbReference type="Proteomes" id="UP000265926">
    <property type="component" value="Unassembled WGS sequence"/>
</dbReference>
<dbReference type="PANTHER" id="PTHR10963">
    <property type="entry name" value="GLYCOSYL HYDROLASE-RELATED"/>
    <property type="match status" value="1"/>
</dbReference>
<dbReference type="Pfam" id="PF00722">
    <property type="entry name" value="Glyco_hydro_16"/>
    <property type="match status" value="1"/>
</dbReference>
<evidence type="ECO:0000256" key="1">
    <source>
        <dbReference type="ARBA" id="ARBA00006865"/>
    </source>
</evidence>
<dbReference type="PANTHER" id="PTHR10963:SF55">
    <property type="entry name" value="GLYCOSIDE HYDROLASE FAMILY 16 PROTEIN"/>
    <property type="match status" value="1"/>
</dbReference>
<evidence type="ECO:0000313" key="6">
    <source>
        <dbReference type="Proteomes" id="UP000265926"/>
    </source>
</evidence>
<dbReference type="SUPFAM" id="SSF49299">
    <property type="entry name" value="PKD domain"/>
    <property type="match status" value="1"/>
</dbReference>
<keyword evidence="6" id="KW-1185">Reference proteome</keyword>
<organism evidence="5 6">
    <name type="scientific">Maribellus luteus</name>
    <dbReference type="NCBI Taxonomy" id="2305463"/>
    <lineage>
        <taxon>Bacteria</taxon>
        <taxon>Pseudomonadati</taxon>
        <taxon>Bacteroidota</taxon>
        <taxon>Bacteroidia</taxon>
        <taxon>Marinilabiliales</taxon>
        <taxon>Prolixibacteraceae</taxon>
        <taxon>Maribellus</taxon>
    </lineage>
</organism>
<dbReference type="GO" id="GO:0004553">
    <property type="term" value="F:hydrolase activity, hydrolyzing O-glycosyl compounds"/>
    <property type="evidence" value="ECO:0007669"/>
    <property type="project" value="InterPro"/>
</dbReference>
<keyword evidence="2" id="KW-0732">Signal</keyword>
<dbReference type="SUPFAM" id="SSF49899">
    <property type="entry name" value="Concanavalin A-like lectins/glucanases"/>
    <property type="match status" value="1"/>
</dbReference>